<dbReference type="SMART" id="SM00354">
    <property type="entry name" value="HTH_LACI"/>
    <property type="match status" value="1"/>
</dbReference>
<keyword evidence="6" id="KW-1185">Reference proteome</keyword>
<gene>
    <name evidence="5" type="ORF">SAMN05428998_105208</name>
</gene>
<reference evidence="5 6" key="1">
    <citation type="submission" date="2017-04" db="EMBL/GenBank/DDBJ databases">
        <authorList>
            <person name="Afonso C.L."/>
            <person name="Miller P.J."/>
            <person name="Scott M.A."/>
            <person name="Spackman E."/>
            <person name="Goraichik I."/>
            <person name="Dimitrov K.M."/>
            <person name="Suarez D.L."/>
            <person name="Swayne D.E."/>
        </authorList>
    </citation>
    <scope>NUCLEOTIDE SEQUENCE [LARGE SCALE GENOMIC DNA]</scope>
    <source>
        <strain evidence="5 6">USBA 355</strain>
    </source>
</reference>
<dbReference type="PANTHER" id="PTHR30146">
    <property type="entry name" value="LACI-RELATED TRANSCRIPTIONAL REPRESSOR"/>
    <property type="match status" value="1"/>
</dbReference>
<dbReference type="PROSITE" id="PS00356">
    <property type="entry name" value="HTH_LACI_1"/>
    <property type="match status" value="1"/>
</dbReference>
<dbReference type="Proteomes" id="UP000192917">
    <property type="component" value="Unassembled WGS sequence"/>
</dbReference>
<evidence type="ECO:0000256" key="1">
    <source>
        <dbReference type="ARBA" id="ARBA00023015"/>
    </source>
</evidence>
<dbReference type="Gene3D" id="1.10.260.40">
    <property type="entry name" value="lambda repressor-like DNA-binding domains"/>
    <property type="match status" value="1"/>
</dbReference>
<dbReference type="RefSeq" id="WP_089229632.1">
    <property type="nucleotide sequence ID" value="NZ_FWZX01000005.1"/>
</dbReference>
<organism evidence="5 6">
    <name type="scientific">Tistlia consotensis USBA 355</name>
    <dbReference type="NCBI Taxonomy" id="560819"/>
    <lineage>
        <taxon>Bacteria</taxon>
        <taxon>Pseudomonadati</taxon>
        <taxon>Pseudomonadota</taxon>
        <taxon>Alphaproteobacteria</taxon>
        <taxon>Rhodospirillales</taxon>
        <taxon>Rhodovibrionaceae</taxon>
        <taxon>Tistlia</taxon>
    </lineage>
</organism>
<protein>
    <submittedName>
        <fullName evidence="5">Transcriptional regulator, LacI family</fullName>
    </submittedName>
</protein>
<evidence type="ECO:0000256" key="2">
    <source>
        <dbReference type="ARBA" id="ARBA00023125"/>
    </source>
</evidence>
<dbReference type="InterPro" id="IPR028082">
    <property type="entry name" value="Peripla_BP_I"/>
</dbReference>
<dbReference type="EMBL" id="FWZX01000005">
    <property type="protein sequence ID" value="SMF13874.1"/>
    <property type="molecule type" value="Genomic_DNA"/>
</dbReference>
<dbReference type="CDD" id="cd06307">
    <property type="entry name" value="PBP1_sugar_binding"/>
    <property type="match status" value="1"/>
</dbReference>
<dbReference type="SUPFAM" id="SSF47413">
    <property type="entry name" value="lambda repressor-like DNA-binding domains"/>
    <property type="match status" value="1"/>
</dbReference>
<proteinExistence type="predicted"/>
<dbReference type="Gene3D" id="3.40.50.2300">
    <property type="match status" value="2"/>
</dbReference>
<dbReference type="SUPFAM" id="SSF53822">
    <property type="entry name" value="Periplasmic binding protein-like I"/>
    <property type="match status" value="1"/>
</dbReference>
<dbReference type="GO" id="GO:0000976">
    <property type="term" value="F:transcription cis-regulatory region binding"/>
    <property type="evidence" value="ECO:0007669"/>
    <property type="project" value="TreeGrafter"/>
</dbReference>
<evidence type="ECO:0000313" key="5">
    <source>
        <dbReference type="EMBL" id="SMF13874.1"/>
    </source>
</evidence>
<feature type="domain" description="HTH lacI-type" evidence="4">
    <location>
        <begin position="7"/>
        <end position="61"/>
    </location>
</feature>
<dbReference type="AlphaFoldDB" id="A0A1Y6BPZ1"/>
<keyword evidence="2" id="KW-0238">DNA-binding</keyword>
<dbReference type="STRING" id="560819.SAMN05428998_105208"/>
<name>A0A1Y6BPZ1_9PROT</name>
<evidence type="ECO:0000256" key="3">
    <source>
        <dbReference type="ARBA" id="ARBA00023163"/>
    </source>
</evidence>
<keyword evidence="1" id="KW-0805">Transcription regulation</keyword>
<dbReference type="InterPro" id="IPR010982">
    <property type="entry name" value="Lambda_DNA-bd_dom_sf"/>
</dbReference>
<dbReference type="Pfam" id="PF13407">
    <property type="entry name" value="Peripla_BP_4"/>
    <property type="match status" value="1"/>
</dbReference>
<dbReference type="InterPro" id="IPR025997">
    <property type="entry name" value="SBP_2_dom"/>
</dbReference>
<sequence length="353" mass="37899">MSRNRRPILTDVAETAGVSPATVDRVLNGRAGVKPATAQRVLEAAARLGYRPEGELGALLRPPTLKLVFLLPAGSNQYLQQLGRTIRDIAEEPGSADCRIRCFFIEGFNPRALAEALGRYGAEADGLAFMALDHPVVREAVARLADAGKPVVTLISDLSSSGRSAYVGLDNRAAGRTAAYLLGRFARRRPGDSTGGSTGGSVALIAGSRSYRAHEERQMGFLSLIEETLPDCRVTGTREGHDDPDENYRLTRRLLADLPDLVGLYNVGGSTDGIARALRDAGRSGEVVLIGHGLSPSTRALLVEDAIDALINQNPESLVRNSLAIFRNLRDRRPLLLGVPPVTLDIVLRENLP</sequence>
<accession>A0A1Y6BPZ1</accession>
<dbReference type="PROSITE" id="PS50932">
    <property type="entry name" value="HTH_LACI_2"/>
    <property type="match status" value="1"/>
</dbReference>
<dbReference type="CDD" id="cd01392">
    <property type="entry name" value="HTH_LacI"/>
    <property type="match status" value="1"/>
</dbReference>
<dbReference type="PANTHER" id="PTHR30146:SF152">
    <property type="entry name" value="TRANSCRIPTIONAL REGULATORY PROTEIN"/>
    <property type="match status" value="1"/>
</dbReference>
<dbReference type="GO" id="GO:0003700">
    <property type="term" value="F:DNA-binding transcription factor activity"/>
    <property type="evidence" value="ECO:0007669"/>
    <property type="project" value="TreeGrafter"/>
</dbReference>
<dbReference type="Pfam" id="PF00356">
    <property type="entry name" value="LacI"/>
    <property type="match status" value="1"/>
</dbReference>
<keyword evidence="3" id="KW-0804">Transcription</keyword>
<evidence type="ECO:0000259" key="4">
    <source>
        <dbReference type="PROSITE" id="PS50932"/>
    </source>
</evidence>
<evidence type="ECO:0000313" key="6">
    <source>
        <dbReference type="Proteomes" id="UP000192917"/>
    </source>
</evidence>
<dbReference type="InterPro" id="IPR000843">
    <property type="entry name" value="HTH_LacI"/>
</dbReference>